<dbReference type="GO" id="GO:0009436">
    <property type="term" value="P:glyoxylate catabolic process"/>
    <property type="evidence" value="ECO:0007669"/>
    <property type="project" value="TreeGrafter"/>
</dbReference>
<evidence type="ECO:0000256" key="11">
    <source>
        <dbReference type="NCBIfam" id="TIGR01345"/>
    </source>
</evidence>
<reference evidence="18 19" key="1">
    <citation type="submission" date="2016-10" db="EMBL/GenBank/DDBJ databases">
        <authorList>
            <person name="de Groot N.N."/>
        </authorList>
    </citation>
    <scope>NUCLEOTIDE SEQUENCE [LARGE SCALE GENOMIC DNA]</scope>
    <source>
        <strain evidence="18 19">DSM 25584</strain>
    </source>
</reference>
<feature type="domain" description="Malate synthase C-terminal" evidence="17">
    <location>
        <begin position="588"/>
        <end position="681"/>
    </location>
</feature>
<dbReference type="GO" id="GO:0005829">
    <property type="term" value="C:cytosol"/>
    <property type="evidence" value="ECO:0007669"/>
    <property type="project" value="TreeGrafter"/>
</dbReference>
<feature type="binding site" evidence="10">
    <location>
        <position position="115"/>
    </location>
    <ligand>
        <name>acetyl-CoA</name>
        <dbReference type="ChEBI" id="CHEBI:57288"/>
    </ligand>
</feature>
<evidence type="ECO:0000256" key="7">
    <source>
        <dbReference type="ARBA" id="ARBA00022842"/>
    </source>
</evidence>
<evidence type="ECO:0000259" key="17">
    <source>
        <dbReference type="Pfam" id="PF20659"/>
    </source>
</evidence>
<accession>A0A1G7U798</accession>
<dbReference type="STRING" id="1082479.SAMN05216241_11237"/>
<feature type="binding site" evidence="10">
    <location>
        <position position="538"/>
    </location>
    <ligand>
        <name>acetyl-CoA</name>
        <dbReference type="ChEBI" id="CHEBI:57288"/>
    </ligand>
</feature>
<sequence>MRAYGRLQIAPELDSFVREEALPGTGLDAETLWGAFDRLVHDMAPRNRELVAQRAELQRRLDAWHREHRHGAHDHAQYKRFLEDIGYLKAEPGEVRVTTANVDAEIGEVAAPQLVVPVSNARFALNAANARWGSLYDALYGSDAIPETDGAERGETYNPKRGEKVVAWVRDFLDGAAPLATGSHRNSARYAVQGGRLMVELDDGTRTELADGAQFAGYSGDAAEPAAILLQHHGLSMEIQIDRSTRVGGNDPAGVSDVVVEAAVTTIMDCEDSVAAVDAADKVHVYRNWLGLMTGTLSESFTKGGRFMERTLAADRHYTAPDGSELTLHGRSLMLVRNVGPLMTTDAVLDQDGAPIPEELLDGLITSLIACHDLAGRTRLKNSRAGSVYIVKPKLHGPDEAAYENELFARIEDVLGLARNTLKMGLMDEERRTSANLKACIAEISERVVFINTGFLDRTGDEIHTDMEAGPAVRKAAMKGSAWLNAYEQRNVAIGLDCGLPGHAQIGKGMWAKPDHMAAMLEDKIGHPRAGATTAWVPSPTAATLHAIHYHQVDVFARQRELVGATPPSLDELLTLPLGDREAWTQEDIQQELDNNAQSLLGYVVRWVEQGVGCSKVPDIDDVALMEDRATLRINSQHIVNWLLHGVCSEEQVMATLKRMAEVVDRQNQGDPNYKPMSADFGTSVAFRAACDLVFQGREQPNGYTEPILHARRAEAKAGRVTTAPVRPRE</sequence>
<dbReference type="Proteomes" id="UP000199415">
    <property type="component" value="Unassembled WGS sequence"/>
</dbReference>
<feature type="binding site" evidence="10">
    <location>
        <position position="457"/>
    </location>
    <ligand>
        <name>Mg(2+)</name>
        <dbReference type="ChEBI" id="CHEBI:18420"/>
    </ligand>
</feature>
<dbReference type="InterPro" id="IPR048355">
    <property type="entry name" value="MS_C"/>
</dbReference>
<evidence type="ECO:0000259" key="16">
    <source>
        <dbReference type="Pfam" id="PF20658"/>
    </source>
</evidence>
<dbReference type="NCBIfam" id="NF002825">
    <property type="entry name" value="PRK02999.1"/>
    <property type="match status" value="1"/>
</dbReference>
<dbReference type="UniPathway" id="UPA00703">
    <property type="reaction ID" value="UER00720"/>
</dbReference>
<evidence type="ECO:0000256" key="6">
    <source>
        <dbReference type="ARBA" id="ARBA00022723"/>
    </source>
</evidence>
<keyword evidence="8 10" id="KW-0558">Oxidation</keyword>
<dbReference type="PANTHER" id="PTHR42739">
    <property type="entry name" value="MALATE SYNTHASE G"/>
    <property type="match status" value="1"/>
</dbReference>
<comment type="caution">
    <text evidence="10">Lacks conserved residue(s) required for the propagation of feature annotation.</text>
</comment>
<evidence type="ECO:0000256" key="12">
    <source>
        <dbReference type="PIRSR" id="PIRSR601465-50"/>
    </source>
</evidence>
<evidence type="ECO:0000256" key="5">
    <source>
        <dbReference type="ARBA" id="ARBA00022679"/>
    </source>
</evidence>
<dbReference type="InterPro" id="IPR044856">
    <property type="entry name" value="Malate_synth_C_sf"/>
</dbReference>
<feature type="modified residue" description="Cysteine sulfenic acid (-SOH)" evidence="10">
    <location>
        <position position="614"/>
    </location>
</feature>
<dbReference type="Pfam" id="PF01274">
    <property type="entry name" value="MS_TIM-barrel"/>
    <property type="match status" value="1"/>
</dbReference>
<feature type="binding site" evidence="10">
    <location>
        <position position="273"/>
    </location>
    <ligand>
        <name>acetyl-CoA</name>
        <dbReference type="ChEBI" id="CHEBI:57288"/>
    </ligand>
</feature>
<dbReference type="InterPro" id="IPR001465">
    <property type="entry name" value="Malate_synthase_TIM"/>
</dbReference>
<evidence type="ECO:0000313" key="19">
    <source>
        <dbReference type="Proteomes" id="UP000199415"/>
    </source>
</evidence>
<keyword evidence="4 10" id="KW-0816">Tricarboxylic acid cycle</keyword>
<feature type="binding site" evidence="10">
    <location>
        <begin position="122"/>
        <end position="123"/>
    </location>
    <ligand>
        <name>acetyl-CoA</name>
        <dbReference type="ChEBI" id="CHEBI:57288"/>
    </ligand>
</feature>
<evidence type="ECO:0000256" key="3">
    <source>
        <dbReference type="ARBA" id="ARBA00022490"/>
    </source>
</evidence>
<keyword evidence="19" id="KW-1185">Reference proteome</keyword>
<dbReference type="RefSeq" id="WP_090021537.1">
    <property type="nucleotide sequence ID" value="NZ_FNCE01000012.1"/>
</dbReference>
<dbReference type="InterPro" id="IPR006253">
    <property type="entry name" value="Malate_synthG"/>
</dbReference>
<dbReference type="Gene3D" id="1.20.1220.12">
    <property type="entry name" value="Malate synthase, domain III"/>
    <property type="match status" value="1"/>
</dbReference>
<comment type="pathway">
    <text evidence="10 13">Carbohydrate metabolism; glyoxylate cycle; (S)-malate from isocitrate: step 2/2.</text>
</comment>
<dbReference type="GO" id="GO:0006097">
    <property type="term" value="P:glyoxylate cycle"/>
    <property type="evidence" value="ECO:0007669"/>
    <property type="project" value="UniProtKB-UniRule"/>
</dbReference>
<comment type="subunit">
    <text evidence="10">Monomer.</text>
</comment>
<name>A0A1G7U798_9PROT</name>
<dbReference type="InterPro" id="IPR046363">
    <property type="entry name" value="MS_N_TIM-barrel_dom"/>
</dbReference>
<evidence type="ECO:0000256" key="1">
    <source>
        <dbReference type="ARBA" id="ARBA00001946"/>
    </source>
</evidence>
<gene>
    <name evidence="10" type="primary">glcB</name>
    <name evidence="18" type="ORF">SAMN05216241_11237</name>
</gene>
<feature type="active site" description="Proton donor" evidence="10 12">
    <location>
        <position position="628"/>
    </location>
</feature>
<dbReference type="InterPro" id="IPR048357">
    <property type="entry name" value="MSG_insertion"/>
</dbReference>
<organism evidence="18 19">
    <name type="scientific">Limimonas halophila</name>
    <dbReference type="NCBI Taxonomy" id="1082479"/>
    <lineage>
        <taxon>Bacteria</taxon>
        <taxon>Pseudomonadati</taxon>
        <taxon>Pseudomonadota</taxon>
        <taxon>Alphaproteobacteria</taxon>
        <taxon>Rhodospirillales</taxon>
        <taxon>Rhodovibrionaceae</taxon>
        <taxon>Limimonas</taxon>
    </lineage>
</organism>
<evidence type="ECO:0000256" key="9">
    <source>
        <dbReference type="ARBA" id="ARBA00047918"/>
    </source>
</evidence>
<feature type="domain" description="Malate synthase N-terminal" evidence="15">
    <location>
        <begin position="15"/>
        <end position="68"/>
    </location>
</feature>
<comment type="function">
    <text evidence="10">Involved in the glycolate utilization. Catalyzes the condensation and subsequent hydrolysis of acetyl-coenzyme A (acetyl-CoA) and glyoxylate to form malate and CoA.</text>
</comment>
<feature type="active site" description="Proton acceptor" evidence="10 12">
    <location>
        <position position="337"/>
    </location>
</feature>
<feature type="domain" description="Malate synthase TIM barrel" evidence="14">
    <location>
        <begin position="334"/>
        <end position="563"/>
    </location>
</feature>
<dbReference type="Gene3D" id="3.20.20.360">
    <property type="entry name" value="Malate synthase, domain 3"/>
    <property type="match status" value="2"/>
</dbReference>
<dbReference type="EC" id="2.3.3.9" evidence="10 11"/>
<dbReference type="InterPro" id="IPR048356">
    <property type="entry name" value="MS_N"/>
</dbReference>
<dbReference type="GO" id="GO:0004474">
    <property type="term" value="F:malate synthase activity"/>
    <property type="evidence" value="ECO:0007669"/>
    <property type="project" value="UniProtKB-UniRule"/>
</dbReference>
<dbReference type="Pfam" id="PF20656">
    <property type="entry name" value="MS_N"/>
    <property type="match status" value="1"/>
</dbReference>
<dbReference type="Pfam" id="PF20659">
    <property type="entry name" value="MS_C"/>
    <property type="match status" value="1"/>
</dbReference>
<dbReference type="Pfam" id="PF20658">
    <property type="entry name" value="MSG_insertion"/>
    <property type="match status" value="1"/>
</dbReference>
<dbReference type="GO" id="GO:0000287">
    <property type="term" value="F:magnesium ion binding"/>
    <property type="evidence" value="ECO:0007669"/>
    <property type="project" value="TreeGrafter"/>
</dbReference>
<dbReference type="AlphaFoldDB" id="A0A1G7U798"/>
<feature type="binding site" evidence="10">
    <location>
        <position position="429"/>
    </location>
    <ligand>
        <name>Mg(2+)</name>
        <dbReference type="ChEBI" id="CHEBI:18420"/>
    </ligand>
</feature>
<keyword evidence="2 10" id="KW-0329">Glyoxylate bypass</keyword>
<feature type="binding site" evidence="10">
    <location>
        <position position="310"/>
    </location>
    <ligand>
        <name>acetyl-CoA</name>
        <dbReference type="ChEBI" id="CHEBI:57288"/>
    </ligand>
</feature>
<keyword evidence="7 10" id="KW-0460">Magnesium</keyword>
<dbReference type="NCBIfam" id="TIGR01345">
    <property type="entry name" value="malate_syn_G"/>
    <property type="match status" value="1"/>
</dbReference>
<dbReference type="OrthoDB" id="9762054at2"/>
<evidence type="ECO:0000256" key="13">
    <source>
        <dbReference type="RuleBase" id="RU003572"/>
    </source>
</evidence>
<dbReference type="GO" id="GO:0006099">
    <property type="term" value="P:tricarboxylic acid cycle"/>
    <property type="evidence" value="ECO:0007669"/>
    <property type="project" value="UniProtKB-KW"/>
</dbReference>
<protein>
    <recommendedName>
        <fullName evidence="10 11">Malate synthase G</fullName>
        <ecNumber evidence="10 11">2.3.3.9</ecNumber>
    </recommendedName>
</protein>
<evidence type="ECO:0000256" key="10">
    <source>
        <dbReference type="HAMAP-Rule" id="MF_00641"/>
    </source>
</evidence>
<comment type="catalytic activity">
    <reaction evidence="9 10 13">
        <text>glyoxylate + acetyl-CoA + H2O = (S)-malate + CoA + H(+)</text>
        <dbReference type="Rhea" id="RHEA:18181"/>
        <dbReference type="ChEBI" id="CHEBI:15377"/>
        <dbReference type="ChEBI" id="CHEBI:15378"/>
        <dbReference type="ChEBI" id="CHEBI:15589"/>
        <dbReference type="ChEBI" id="CHEBI:36655"/>
        <dbReference type="ChEBI" id="CHEBI:57287"/>
        <dbReference type="ChEBI" id="CHEBI:57288"/>
        <dbReference type="EC" id="2.3.3.9"/>
    </reaction>
</comment>
<feature type="binding site" evidence="10">
    <location>
        <position position="429"/>
    </location>
    <ligand>
        <name>glyoxylate</name>
        <dbReference type="ChEBI" id="CHEBI:36655"/>
    </ligand>
</feature>
<dbReference type="InterPro" id="IPR011076">
    <property type="entry name" value="Malate_synth_sf"/>
</dbReference>
<evidence type="ECO:0000256" key="8">
    <source>
        <dbReference type="ARBA" id="ARBA00023097"/>
    </source>
</evidence>
<feature type="domain" description="Malate synthase G alpha-beta insertion" evidence="16">
    <location>
        <begin position="157"/>
        <end position="232"/>
    </location>
</feature>
<proteinExistence type="inferred from homology"/>
<evidence type="ECO:0000259" key="14">
    <source>
        <dbReference type="Pfam" id="PF01274"/>
    </source>
</evidence>
<keyword evidence="6 10" id="KW-0479">Metal-binding</keyword>
<evidence type="ECO:0000256" key="2">
    <source>
        <dbReference type="ARBA" id="ARBA00022435"/>
    </source>
</evidence>
<feature type="binding site" evidence="10">
    <location>
        <begin position="454"/>
        <end position="457"/>
    </location>
    <ligand>
        <name>glyoxylate</name>
        <dbReference type="ChEBI" id="CHEBI:36655"/>
    </ligand>
</feature>
<dbReference type="SUPFAM" id="SSF51645">
    <property type="entry name" value="Malate synthase G"/>
    <property type="match status" value="1"/>
</dbReference>
<comment type="similarity">
    <text evidence="10 13">Belongs to the malate synthase family. GlcB subfamily.</text>
</comment>
<evidence type="ECO:0000259" key="15">
    <source>
        <dbReference type="Pfam" id="PF20656"/>
    </source>
</evidence>
<dbReference type="HAMAP" id="MF_00641">
    <property type="entry name" value="Malate_synth_G"/>
    <property type="match status" value="1"/>
</dbReference>
<evidence type="ECO:0000313" key="18">
    <source>
        <dbReference type="EMBL" id="SDG43151.1"/>
    </source>
</evidence>
<evidence type="ECO:0000256" key="4">
    <source>
        <dbReference type="ARBA" id="ARBA00022532"/>
    </source>
</evidence>
<comment type="cofactor">
    <cofactor evidence="1 10">
        <name>Mg(2+)</name>
        <dbReference type="ChEBI" id="CHEBI:18420"/>
    </cofactor>
</comment>
<dbReference type="PANTHER" id="PTHR42739:SF1">
    <property type="entry name" value="MALATE SYNTHASE G"/>
    <property type="match status" value="1"/>
</dbReference>
<feature type="binding site" evidence="10">
    <location>
        <position position="337"/>
    </location>
    <ligand>
        <name>glyoxylate</name>
        <dbReference type="ChEBI" id="CHEBI:36655"/>
    </ligand>
</feature>
<keyword evidence="3 10" id="KW-0963">Cytoplasm</keyword>
<comment type="subcellular location">
    <subcellularLocation>
        <location evidence="10 13">Cytoplasm</location>
    </subcellularLocation>
</comment>
<dbReference type="EMBL" id="FNCE01000012">
    <property type="protein sequence ID" value="SDG43151.1"/>
    <property type="molecule type" value="Genomic_DNA"/>
</dbReference>
<keyword evidence="5 10" id="KW-0808">Transferase</keyword>